<comment type="caution">
    <text evidence="2">The sequence shown here is derived from an EMBL/GenBank/DDBJ whole genome shotgun (WGS) entry which is preliminary data.</text>
</comment>
<accession>A0A401TCR1</accession>
<reference evidence="2 3" key="1">
    <citation type="journal article" date="2018" name="Nat. Ecol. Evol.">
        <title>Shark genomes provide insights into elasmobranch evolution and the origin of vertebrates.</title>
        <authorList>
            <person name="Hara Y"/>
            <person name="Yamaguchi K"/>
            <person name="Onimaru K"/>
            <person name="Kadota M"/>
            <person name="Koyanagi M"/>
            <person name="Keeley SD"/>
            <person name="Tatsumi K"/>
            <person name="Tanaka K"/>
            <person name="Motone F"/>
            <person name="Kageyama Y"/>
            <person name="Nozu R"/>
            <person name="Adachi N"/>
            <person name="Nishimura O"/>
            <person name="Nakagawa R"/>
            <person name="Tanegashima C"/>
            <person name="Kiyatake I"/>
            <person name="Matsumoto R"/>
            <person name="Murakumo K"/>
            <person name="Nishida K"/>
            <person name="Terakita A"/>
            <person name="Kuratani S"/>
            <person name="Sato K"/>
            <person name="Hyodo S Kuraku.S."/>
        </authorList>
    </citation>
    <scope>NUCLEOTIDE SEQUENCE [LARGE SCALE GENOMIC DNA]</scope>
</reference>
<dbReference type="Proteomes" id="UP000287033">
    <property type="component" value="Unassembled WGS sequence"/>
</dbReference>
<evidence type="ECO:0000313" key="2">
    <source>
        <dbReference type="EMBL" id="GCC40419.1"/>
    </source>
</evidence>
<feature type="region of interest" description="Disordered" evidence="1">
    <location>
        <begin position="1"/>
        <end position="25"/>
    </location>
</feature>
<name>A0A401TCR1_CHIPU</name>
<keyword evidence="3" id="KW-1185">Reference proteome</keyword>
<gene>
    <name evidence="2" type="ORF">chiPu_0024269</name>
</gene>
<sequence>MRGGRQQSEGVVEKGTTIPSGRRGAERRILQLPADNGAGDYNSQGTVHRGLVVGGEYFGQSQGQGNDGVTVIAIKYHRLSKSPTYSVQKCV</sequence>
<protein>
    <submittedName>
        <fullName evidence="2">Uncharacterized protein</fullName>
    </submittedName>
</protein>
<organism evidence="2 3">
    <name type="scientific">Chiloscyllium punctatum</name>
    <name type="common">Brownbanded bambooshark</name>
    <name type="synonym">Hemiscyllium punctatum</name>
    <dbReference type="NCBI Taxonomy" id="137246"/>
    <lineage>
        <taxon>Eukaryota</taxon>
        <taxon>Metazoa</taxon>
        <taxon>Chordata</taxon>
        <taxon>Craniata</taxon>
        <taxon>Vertebrata</taxon>
        <taxon>Chondrichthyes</taxon>
        <taxon>Elasmobranchii</taxon>
        <taxon>Galeomorphii</taxon>
        <taxon>Galeoidea</taxon>
        <taxon>Orectolobiformes</taxon>
        <taxon>Hemiscylliidae</taxon>
        <taxon>Chiloscyllium</taxon>
    </lineage>
</organism>
<dbReference type="EMBL" id="BEZZ01036035">
    <property type="protein sequence ID" value="GCC40419.1"/>
    <property type="molecule type" value="Genomic_DNA"/>
</dbReference>
<evidence type="ECO:0000313" key="3">
    <source>
        <dbReference type="Proteomes" id="UP000287033"/>
    </source>
</evidence>
<dbReference type="AlphaFoldDB" id="A0A401TCR1"/>
<proteinExistence type="predicted"/>
<evidence type="ECO:0000256" key="1">
    <source>
        <dbReference type="SAM" id="MobiDB-lite"/>
    </source>
</evidence>